<gene>
    <name evidence="2" type="ORF">MPRG_00160</name>
</gene>
<comment type="caution">
    <text evidence="2">The sequence shown here is derived from an EMBL/GenBank/DDBJ whole genome shotgun (WGS) entry which is preliminary data.</text>
</comment>
<protein>
    <submittedName>
        <fullName evidence="2">Uncharacterized protein</fullName>
    </submittedName>
</protein>
<feature type="chain" id="PRO_5045197766" evidence="1">
    <location>
        <begin position="40"/>
        <end position="125"/>
    </location>
</feature>
<name>A0ABQ1BX77_9MYCO</name>
<feature type="signal peptide" evidence="1">
    <location>
        <begin position="1"/>
        <end position="39"/>
    </location>
</feature>
<keyword evidence="1" id="KW-0732">Signal</keyword>
<accession>A0ABQ1BX77</accession>
<organism evidence="2 3">
    <name type="scientific">Mycobacterium paragordonae</name>
    <dbReference type="NCBI Taxonomy" id="1389713"/>
    <lineage>
        <taxon>Bacteria</taxon>
        <taxon>Bacillati</taxon>
        <taxon>Actinomycetota</taxon>
        <taxon>Actinomycetes</taxon>
        <taxon>Mycobacteriales</taxon>
        <taxon>Mycobacteriaceae</taxon>
        <taxon>Mycobacterium</taxon>
    </lineage>
</organism>
<evidence type="ECO:0000313" key="3">
    <source>
        <dbReference type="Proteomes" id="UP000465240"/>
    </source>
</evidence>
<dbReference type="EMBL" id="BLKX01000001">
    <property type="protein sequence ID" value="GFG76740.1"/>
    <property type="molecule type" value="Genomic_DNA"/>
</dbReference>
<dbReference type="Proteomes" id="UP000465240">
    <property type="component" value="Unassembled WGS sequence"/>
</dbReference>
<proteinExistence type="predicted"/>
<reference evidence="2 3" key="1">
    <citation type="journal article" date="2019" name="Emerg. Microbes Infect.">
        <title>Comprehensive subspecies identification of 175 nontuberculous mycobacteria species based on 7547 genomic profiles.</title>
        <authorList>
            <person name="Matsumoto Y."/>
            <person name="Kinjo T."/>
            <person name="Motooka D."/>
            <person name="Nabeya D."/>
            <person name="Jung N."/>
            <person name="Uechi K."/>
            <person name="Horii T."/>
            <person name="Iida T."/>
            <person name="Fujita J."/>
            <person name="Nakamura S."/>
        </authorList>
    </citation>
    <scope>NUCLEOTIDE SEQUENCE [LARGE SCALE GENOMIC DNA]</scope>
    <source>
        <strain evidence="2 3">JCM 18565</strain>
    </source>
</reference>
<evidence type="ECO:0000256" key="1">
    <source>
        <dbReference type="SAM" id="SignalP"/>
    </source>
</evidence>
<sequence length="125" mass="13187">MFVTSAVAYALAPALIACTNCSWKAAACALRAWYPCAWAPNKAATAAEISSAPAANTDVVGNAASTFAWVIDEPKFARSAAAALTNSVEANTYDIRLPPDRHPWTPAERSLITAAQRVFGEISET</sequence>
<keyword evidence="3" id="KW-1185">Reference proteome</keyword>
<evidence type="ECO:0000313" key="2">
    <source>
        <dbReference type="EMBL" id="GFG76740.1"/>
    </source>
</evidence>